<organism evidence="1 2">
    <name type="scientific">Reticulomyxa filosa</name>
    <dbReference type="NCBI Taxonomy" id="46433"/>
    <lineage>
        <taxon>Eukaryota</taxon>
        <taxon>Sar</taxon>
        <taxon>Rhizaria</taxon>
        <taxon>Retaria</taxon>
        <taxon>Foraminifera</taxon>
        <taxon>Monothalamids</taxon>
        <taxon>Reticulomyxidae</taxon>
        <taxon>Reticulomyxa</taxon>
    </lineage>
</organism>
<protein>
    <submittedName>
        <fullName evidence="1">Leucine rich repeat domain protein</fullName>
    </submittedName>
</protein>
<dbReference type="EMBL" id="ASPP01027122">
    <property type="protein sequence ID" value="ETO06458.1"/>
    <property type="molecule type" value="Genomic_DNA"/>
</dbReference>
<evidence type="ECO:0000313" key="2">
    <source>
        <dbReference type="Proteomes" id="UP000023152"/>
    </source>
</evidence>
<dbReference type="PANTHER" id="PTHR48010">
    <property type="entry name" value="OS05G0588300 PROTEIN"/>
    <property type="match status" value="1"/>
</dbReference>
<dbReference type="InterPro" id="IPR001611">
    <property type="entry name" value="Leu-rich_rpt"/>
</dbReference>
<proteinExistence type="predicted"/>
<dbReference type="PROSITE" id="PS51450">
    <property type="entry name" value="LRR"/>
    <property type="match status" value="1"/>
</dbReference>
<keyword evidence="2" id="KW-1185">Reference proteome</keyword>
<comment type="caution">
    <text evidence="1">The sequence shown here is derived from an EMBL/GenBank/DDBJ whole genome shotgun (WGS) entry which is preliminary data.</text>
</comment>
<dbReference type="PANTHER" id="PTHR48010:SF58">
    <property type="entry name" value="RECEPTOR PROTEIN KINASE-LIKE PROTEIN ZAR1"/>
    <property type="match status" value="1"/>
</dbReference>
<dbReference type="Proteomes" id="UP000023152">
    <property type="component" value="Unassembled WGS sequence"/>
</dbReference>
<dbReference type="SUPFAM" id="SSF52047">
    <property type="entry name" value="RNI-like"/>
    <property type="match status" value="1"/>
</dbReference>
<accession>X6LX05</accession>
<dbReference type="AlphaFoldDB" id="X6LX05"/>
<dbReference type="OrthoDB" id="1055097at2759"/>
<dbReference type="InterPro" id="IPR050994">
    <property type="entry name" value="At_inactive_RLKs"/>
</dbReference>
<evidence type="ECO:0000313" key="1">
    <source>
        <dbReference type="EMBL" id="ETO06458.1"/>
    </source>
</evidence>
<name>X6LX05_RETFI</name>
<reference evidence="1 2" key="1">
    <citation type="journal article" date="2013" name="Curr. Biol.">
        <title>The Genome of the Foraminiferan Reticulomyxa filosa.</title>
        <authorList>
            <person name="Glockner G."/>
            <person name="Hulsmann N."/>
            <person name="Schleicher M."/>
            <person name="Noegel A.A."/>
            <person name="Eichinger L."/>
            <person name="Gallinger C."/>
            <person name="Pawlowski J."/>
            <person name="Sierra R."/>
            <person name="Euteneuer U."/>
            <person name="Pillet L."/>
            <person name="Moustafa A."/>
            <person name="Platzer M."/>
            <person name="Groth M."/>
            <person name="Szafranski K."/>
            <person name="Schliwa M."/>
        </authorList>
    </citation>
    <scope>NUCLEOTIDE SEQUENCE [LARGE SCALE GENOMIC DNA]</scope>
</reference>
<dbReference type="InterPro" id="IPR032675">
    <property type="entry name" value="LRR_dom_sf"/>
</dbReference>
<gene>
    <name evidence="1" type="ORF">RFI_30934</name>
</gene>
<sequence length="315" mass="35979">MEGVSGEEGKLKLLSLSNNKLYRTSFLDHLKSFPKLETLQFSENELNGSVPWAQVSQTLMQLQLQSNQLTGPLTMPDVTFPNLQCLSLDNNQFTGKMEWNEIWRQFPNLEGLYLSWNNISGALNWSQFPPGKPLWYLDIRNNNFSGTLEFEGMPSMLSLFRVDGNGFIGDLNLTALYVWLRRMDTKGDIIDAVRSEKLANKYKEFKELYTKLVHGHLDENSKLTTLVNNTKMITRSIEQKPGAVQWDAGVRGEVVSLYAHFRTVDTVKRTILFDDEKKSADTLHVVRAKVLLIDEVDVFFNKEFYGSCYSPAATL</sequence>
<dbReference type="Gene3D" id="3.80.10.10">
    <property type="entry name" value="Ribonuclease Inhibitor"/>
    <property type="match status" value="1"/>
</dbReference>